<evidence type="ECO:0008006" key="5">
    <source>
        <dbReference type="Google" id="ProtNLM"/>
    </source>
</evidence>
<proteinExistence type="inferred from homology"/>
<comment type="caution">
    <text evidence="3">The sequence shown here is derived from an EMBL/GenBank/DDBJ whole genome shotgun (WGS) entry which is preliminary data.</text>
</comment>
<evidence type="ECO:0000256" key="2">
    <source>
        <dbReference type="PIRNR" id="PIRNR029171"/>
    </source>
</evidence>
<keyword evidence="4" id="KW-1185">Reference proteome</keyword>
<organism evidence="3 4">
    <name type="scientific">Aspergillus arachidicola</name>
    <dbReference type="NCBI Taxonomy" id="656916"/>
    <lineage>
        <taxon>Eukaryota</taxon>
        <taxon>Fungi</taxon>
        <taxon>Dikarya</taxon>
        <taxon>Ascomycota</taxon>
        <taxon>Pezizomycotina</taxon>
        <taxon>Eurotiomycetes</taxon>
        <taxon>Eurotiomycetidae</taxon>
        <taxon>Eurotiales</taxon>
        <taxon>Aspergillaceae</taxon>
        <taxon>Aspergillus</taxon>
        <taxon>Aspergillus subgen. Circumdati</taxon>
    </lineage>
</organism>
<evidence type="ECO:0000313" key="3">
    <source>
        <dbReference type="EMBL" id="PIG82812.1"/>
    </source>
</evidence>
<feature type="chain" id="PRO_5013435412" description="Lipase" evidence="2">
    <location>
        <begin position="20"/>
        <end position="439"/>
    </location>
</feature>
<dbReference type="PIRSF" id="PIRSF029171">
    <property type="entry name" value="Esterase_LipA"/>
    <property type="match status" value="1"/>
</dbReference>
<dbReference type="Pfam" id="PF03583">
    <property type="entry name" value="LIP"/>
    <property type="match status" value="1"/>
</dbReference>
<dbReference type="SUPFAM" id="SSF53474">
    <property type="entry name" value="alpha/beta-Hydrolases"/>
    <property type="match status" value="1"/>
</dbReference>
<name>A0A2G7FQA7_9EURO</name>
<gene>
    <name evidence="3" type="ORF">AARAC_003127</name>
</gene>
<dbReference type="GO" id="GO:0016042">
    <property type="term" value="P:lipid catabolic process"/>
    <property type="evidence" value="ECO:0007669"/>
    <property type="project" value="UniProtKB-UniRule"/>
</dbReference>
<dbReference type="InterPro" id="IPR029058">
    <property type="entry name" value="AB_hydrolase_fold"/>
</dbReference>
<comment type="similarity">
    <text evidence="2">Belongs to the AB hydrolase superfamily. Lipase family.</text>
</comment>
<keyword evidence="1" id="KW-0378">Hydrolase</keyword>
<protein>
    <recommendedName>
        <fullName evidence="5">Lipase</fullName>
    </recommendedName>
</protein>
<dbReference type="EMBL" id="NEXV01000490">
    <property type="protein sequence ID" value="PIG82812.1"/>
    <property type="molecule type" value="Genomic_DNA"/>
</dbReference>
<reference evidence="3 4" key="1">
    <citation type="submission" date="2017-05" db="EMBL/GenBank/DDBJ databases">
        <title>Genome sequence for an aflatoxigenic pathogen of Argentinian peanut, Aspergillus arachidicola.</title>
        <authorList>
            <person name="Moore G."/>
            <person name="Beltz S.B."/>
            <person name="Mack B.M."/>
        </authorList>
    </citation>
    <scope>NUCLEOTIDE SEQUENCE [LARGE SCALE GENOMIC DNA]</scope>
    <source>
        <strain evidence="3 4">CBS 117610</strain>
    </source>
</reference>
<sequence length="439" mass="48584">MNCFFLFLSCLLAISNVIGSLTPPSQDPFYKQPSRLEAAAPGTILRSRESPYSYKQPLTEWVDKGYQILYRTSDSYGRPVAAAATILIPPNPDLTKIVAFQPFMNSAGFDCSPSYYFVADGVEMGQYDSIVTLVHRIAITAALNQGWIVTLNDHEGLNASFMANRRGAHAVLDGIRATLLSTRLTNVDRDAAVVMMGYSGGSSATALAAELKSIYAPELNIIGTAVGGLLPSLQSVVNYLMPSDWTLLAAIWGLASEYRTLSRLMQESLSHNVTRKKQFEEFQPMCSEQLRSTLGYEKISSYFHSMEFLNSPDIQEVFSNNSLGQDIPSMPMFIYESTHDEASPTVDTDNLVSWYCREGATIHYRMQTQESHRSLALTGILQALTWSKERFDGLVMPKGCQNSTHYFASTDFDSLAFLGETAIDAIERQLGIDLPSLII</sequence>
<dbReference type="InterPro" id="IPR005152">
    <property type="entry name" value="Lipase_secreted"/>
</dbReference>
<dbReference type="Proteomes" id="UP000231358">
    <property type="component" value="Unassembled WGS sequence"/>
</dbReference>
<feature type="signal peptide" evidence="2">
    <location>
        <begin position="1"/>
        <end position="19"/>
    </location>
</feature>
<dbReference type="PANTHER" id="PTHR34853">
    <property type="match status" value="1"/>
</dbReference>
<dbReference type="Gene3D" id="1.10.260.130">
    <property type="match status" value="1"/>
</dbReference>
<evidence type="ECO:0000256" key="1">
    <source>
        <dbReference type="ARBA" id="ARBA00022801"/>
    </source>
</evidence>
<accession>A0A2G7FQA7</accession>
<keyword evidence="2" id="KW-0732">Signal</keyword>
<dbReference type="AlphaFoldDB" id="A0A2G7FQA7"/>
<dbReference type="Gene3D" id="3.40.50.1820">
    <property type="entry name" value="alpha/beta hydrolase"/>
    <property type="match status" value="1"/>
</dbReference>
<dbReference type="PANTHER" id="PTHR34853:SF5">
    <property type="entry name" value="LIP-DOMAIN-CONTAINING PROTEIN-RELATED"/>
    <property type="match status" value="1"/>
</dbReference>
<evidence type="ECO:0000313" key="4">
    <source>
        <dbReference type="Proteomes" id="UP000231358"/>
    </source>
</evidence>
<dbReference type="GO" id="GO:0004806">
    <property type="term" value="F:triacylglycerol lipase activity"/>
    <property type="evidence" value="ECO:0007669"/>
    <property type="project" value="UniProtKB-UniRule"/>
</dbReference>